<evidence type="ECO:0000313" key="4">
    <source>
        <dbReference type="EMBL" id="KAF2767109.1"/>
    </source>
</evidence>
<dbReference type="PANTHER" id="PTHR43976:SF16">
    <property type="entry name" value="SHORT-CHAIN DEHYDROGENASE_REDUCTASE FAMILY PROTEIN"/>
    <property type="match status" value="1"/>
</dbReference>
<evidence type="ECO:0000313" key="5">
    <source>
        <dbReference type="Proteomes" id="UP000799436"/>
    </source>
</evidence>
<keyword evidence="3" id="KW-0560">Oxidoreductase</keyword>
<dbReference type="Pfam" id="PF00106">
    <property type="entry name" value="adh_short"/>
    <property type="match status" value="1"/>
</dbReference>
<protein>
    <submittedName>
        <fullName evidence="4">NAD(P)-binding protein</fullName>
    </submittedName>
</protein>
<reference evidence="4" key="1">
    <citation type="journal article" date="2020" name="Stud. Mycol.">
        <title>101 Dothideomycetes genomes: a test case for predicting lifestyles and emergence of pathogens.</title>
        <authorList>
            <person name="Haridas S."/>
            <person name="Albert R."/>
            <person name="Binder M."/>
            <person name="Bloem J."/>
            <person name="Labutti K."/>
            <person name="Salamov A."/>
            <person name="Andreopoulos B."/>
            <person name="Baker S."/>
            <person name="Barry K."/>
            <person name="Bills G."/>
            <person name="Bluhm B."/>
            <person name="Cannon C."/>
            <person name="Castanera R."/>
            <person name="Culley D."/>
            <person name="Daum C."/>
            <person name="Ezra D."/>
            <person name="Gonzalez J."/>
            <person name="Henrissat B."/>
            <person name="Kuo A."/>
            <person name="Liang C."/>
            <person name="Lipzen A."/>
            <person name="Lutzoni F."/>
            <person name="Magnuson J."/>
            <person name="Mondo S."/>
            <person name="Nolan M."/>
            <person name="Ohm R."/>
            <person name="Pangilinan J."/>
            <person name="Park H.-J."/>
            <person name="Ramirez L."/>
            <person name="Alfaro M."/>
            <person name="Sun H."/>
            <person name="Tritt A."/>
            <person name="Yoshinaga Y."/>
            <person name="Zwiers L.-H."/>
            <person name="Turgeon B."/>
            <person name="Goodwin S."/>
            <person name="Spatafora J."/>
            <person name="Crous P."/>
            <person name="Grigoriev I."/>
        </authorList>
    </citation>
    <scope>NUCLEOTIDE SEQUENCE</scope>
    <source>
        <strain evidence="4">CBS 116005</strain>
    </source>
</reference>
<dbReference type="SUPFAM" id="SSF51735">
    <property type="entry name" value="NAD(P)-binding Rossmann-fold domains"/>
    <property type="match status" value="1"/>
</dbReference>
<dbReference type="PROSITE" id="PS00061">
    <property type="entry name" value="ADH_SHORT"/>
    <property type="match status" value="1"/>
</dbReference>
<accession>A0A6G1L3H3</accession>
<sequence length="207" mass="22579">MPQIRAQMETNFFGALACTKAVIPHFRTHPNKTTIVQISSASALTGTPSQSLYSASKFALEGLSESLAAELAPFNMQVLLVEIGALRTDFQLAVQKPVDTMSEAYRGTPADLAARRITAAHGRQDGNPVKCARAIVDVVTGVAGPWEREEDRMGKVFRLMLGRDTLGRADAKIKSLTDDTERCRVSGVATYCSFGERWDGYPPLEEE</sequence>
<dbReference type="InterPro" id="IPR036291">
    <property type="entry name" value="NAD(P)-bd_dom_sf"/>
</dbReference>
<dbReference type="InterPro" id="IPR051911">
    <property type="entry name" value="SDR_oxidoreductase"/>
</dbReference>
<dbReference type="Proteomes" id="UP000799436">
    <property type="component" value="Unassembled WGS sequence"/>
</dbReference>
<keyword evidence="5" id="KW-1185">Reference proteome</keyword>
<evidence type="ECO:0000256" key="2">
    <source>
        <dbReference type="ARBA" id="ARBA00022857"/>
    </source>
</evidence>
<dbReference type="GO" id="GO:0016491">
    <property type="term" value="F:oxidoreductase activity"/>
    <property type="evidence" value="ECO:0007669"/>
    <property type="project" value="UniProtKB-KW"/>
</dbReference>
<dbReference type="AlphaFoldDB" id="A0A6G1L3H3"/>
<comment type="similarity">
    <text evidence="1">Belongs to the short-chain dehydrogenases/reductases (SDR) family.</text>
</comment>
<name>A0A6G1L3H3_9PEZI</name>
<dbReference type="InterPro" id="IPR020904">
    <property type="entry name" value="Sc_DH/Rdtase_CS"/>
</dbReference>
<dbReference type="EMBL" id="ML995861">
    <property type="protein sequence ID" value="KAF2767109.1"/>
    <property type="molecule type" value="Genomic_DNA"/>
</dbReference>
<proteinExistence type="inferred from homology"/>
<evidence type="ECO:0000256" key="3">
    <source>
        <dbReference type="ARBA" id="ARBA00023002"/>
    </source>
</evidence>
<evidence type="ECO:0000256" key="1">
    <source>
        <dbReference type="ARBA" id="ARBA00006484"/>
    </source>
</evidence>
<dbReference type="Gene3D" id="3.40.50.720">
    <property type="entry name" value="NAD(P)-binding Rossmann-like Domain"/>
    <property type="match status" value="1"/>
</dbReference>
<dbReference type="PANTHER" id="PTHR43976">
    <property type="entry name" value="SHORT CHAIN DEHYDROGENASE"/>
    <property type="match status" value="1"/>
</dbReference>
<gene>
    <name evidence="4" type="ORF">EJ03DRAFT_376469</name>
</gene>
<dbReference type="InterPro" id="IPR002347">
    <property type="entry name" value="SDR_fam"/>
</dbReference>
<keyword evidence="2" id="KW-0521">NADP</keyword>
<organism evidence="4 5">
    <name type="scientific">Teratosphaeria nubilosa</name>
    <dbReference type="NCBI Taxonomy" id="161662"/>
    <lineage>
        <taxon>Eukaryota</taxon>
        <taxon>Fungi</taxon>
        <taxon>Dikarya</taxon>
        <taxon>Ascomycota</taxon>
        <taxon>Pezizomycotina</taxon>
        <taxon>Dothideomycetes</taxon>
        <taxon>Dothideomycetidae</taxon>
        <taxon>Mycosphaerellales</taxon>
        <taxon>Teratosphaeriaceae</taxon>
        <taxon>Teratosphaeria</taxon>
    </lineage>
</organism>
<dbReference type="OrthoDB" id="1274115at2759"/>